<evidence type="ECO:0000313" key="1">
    <source>
        <dbReference type="EMBL" id="CEG36315.1"/>
    </source>
</evidence>
<name>A0A0N7L3M8_PLAHL</name>
<evidence type="ECO:0000313" key="2">
    <source>
        <dbReference type="Proteomes" id="UP000054928"/>
    </source>
</evidence>
<accession>A0A0N7L3M8</accession>
<dbReference type="AlphaFoldDB" id="A0A0N7L3M8"/>
<dbReference type="EMBL" id="CCYD01000178">
    <property type="protein sequence ID" value="CEG36315.1"/>
    <property type="molecule type" value="Genomic_DNA"/>
</dbReference>
<dbReference type="GeneID" id="36397277"/>
<dbReference type="Proteomes" id="UP000054928">
    <property type="component" value="Unassembled WGS sequence"/>
</dbReference>
<sequence length="80" mass="8990">MCASSQVKDWDPDTSFVGVDATDGSSPCRKNSLFSRIRFISPMYSPFGDFTNHNLFHVASSTMVYVNRTLLVIVKKTHVM</sequence>
<organism evidence="1 2">
    <name type="scientific">Plasmopara halstedii</name>
    <name type="common">Downy mildew of sunflower</name>
    <dbReference type="NCBI Taxonomy" id="4781"/>
    <lineage>
        <taxon>Eukaryota</taxon>
        <taxon>Sar</taxon>
        <taxon>Stramenopiles</taxon>
        <taxon>Oomycota</taxon>
        <taxon>Peronosporomycetes</taxon>
        <taxon>Peronosporales</taxon>
        <taxon>Peronosporaceae</taxon>
        <taxon>Plasmopara</taxon>
    </lineage>
</organism>
<proteinExistence type="predicted"/>
<reference evidence="2" key="1">
    <citation type="submission" date="2014-09" db="EMBL/GenBank/DDBJ databases">
        <authorList>
            <person name="Sharma Rahul"/>
            <person name="Thines Marco"/>
        </authorList>
    </citation>
    <scope>NUCLEOTIDE SEQUENCE [LARGE SCALE GENOMIC DNA]</scope>
</reference>
<keyword evidence="2" id="KW-1185">Reference proteome</keyword>
<dbReference type="RefSeq" id="XP_024572684.1">
    <property type="nucleotide sequence ID" value="XM_024719446.1"/>
</dbReference>
<protein>
    <submittedName>
        <fullName evidence="1">Uncharacterized protein</fullName>
    </submittedName>
</protein>